<keyword evidence="1" id="KW-0812">Transmembrane</keyword>
<feature type="transmembrane region" description="Helical" evidence="1">
    <location>
        <begin position="208"/>
        <end position="228"/>
    </location>
</feature>
<keyword evidence="1" id="KW-0472">Membrane</keyword>
<dbReference type="EMBL" id="WNLA01000016">
    <property type="protein sequence ID" value="MTW04509.1"/>
    <property type="molecule type" value="Genomic_DNA"/>
</dbReference>
<name>A0A6L6Q4X9_9BURK</name>
<keyword evidence="5" id="KW-1185">Reference proteome</keyword>
<protein>
    <submittedName>
        <fullName evidence="4">DUF4010 domain-containing protein</fullName>
    </submittedName>
</protein>
<accession>A0A6L6Q4X9</accession>
<feature type="transmembrane region" description="Helical" evidence="1">
    <location>
        <begin position="399"/>
        <end position="421"/>
    </location>
</feature>
<dbReference type="AlphaFoldDB" id="A0A6L6Q4X9"/>
<feature type="transmembrane region" description="Helical" evidence="1">
    <location>
        <begin position="240"/>
        <end position="262"/>
    </location>
</feature>
<dbReference type="Proteomes" id="UP000484015">
    <property type="component" value="Unassembled WGS sequence"/>
</dbReference>
<feature type="transmembrane region" description="Helical" evidence="1">
    <location>
        <begin position="368"/>
        <end position="387"/>
    </location>
</feature>
<dbReference type="OrthoDB" id="9813718at2"/>
<dbReference type="Pfam" id="PF02308">
    <property type="entry name" value="MgtC"/>
    <property type="match status" value="1"/>
</dbReference>
<evidence type="ECO:0000313" key="4">
    <source>
        <dbReference type="EMBL" id="MTW04509.1"/>
    </source>
</evidence>
<feature type="domain" description="MgtC/SapB/SrpB/YhiD N-terminal" evidence="2">
    <location>
        <begin position="13"/>
        <end position="138"/>
    </location>
</feature>
<feature type="transmembrane region" description="Helical" evidence="1">
    <location>
        <begin position="41"/>
        <end position="59"/>
    </location>
</feature>
<keyword evidence="1" id="KW-1133">Transmembrane helix</keyword>
<feature type="transmembrane region" description="Helical" evidence="1">
    <location>
        <begin position="148"/>
        <end position="166"/>
    </location>
</feature>
<organism evidence="4 5">
    <name type="scientific">Pseudoduganella ginsengisoli</name>
    <dbReference type="NCBI Taxonomy" id="1462440"/>
    <lineage>
        <taxon>Bacteria</taxon>
        <taxon>Pseudomonadati</taxon>
        <taxon>Pseudomonadota</taxon>
        <taxon>Betaproteobacteria</taxon>
        <taxon>Burkholderiales</taxon>
        <taxon>Oxalobacteraceae</taxon>
        <taxon>Telluria group</taxon>
        <taxon>Pseudoduganella</taxon>
    </lineage>
</organism>
<feature type="transmembrane region" description="Helical" evidence="1">
    <location>
        <begin position="12"/>
        <end position="29"/>
    </location>
</feature>
<gene>
    <name evidence="4" type="ORF">GM668_20755</name>
</gene>
<proteinExistence type="predicted"/>
<feature type="transmembrane region" description="Helical" evidence="1">
    <location>
        <begin position="311"/>
        <end position="328"/>
    </location>
</feature>
<comment type="caution">
    <text evidence="4">The sequence shown here is derived from an EMBL/GenBank/DDBJ whole genome shotgun (WGS) entry which is preliminary data.</text>
</comment>
<reference evidence="4 5" key="1">
    <citation type="submission" date="2019-11" db="EMBL/GenBank/DDBJ databases">
        <title>Type strains purchased from KCTC, JCM and DSMZ.</title>
        <authorList>
            <person name="Lu H."/>
        </authorList>
    </citation>
    <scope>NUCLEOTIDE SEQUENCE [LARGE SCALE GENOMIC DNA]</scope>
    <source>
        <strain evidence="4 5">KCTC 42409</strain>
    </source>
</reference>
<evidence type="ECO:0000259" key="2">
    <source>
        <dbReference type="Pfam" id="PF02308"/>
    </source>
</evidence>
<sequence>METLPAPADALNLLASFAAGLVIGIERGWNQRQRNDGERVAGLRTFSLVGILGGVLVLLSGPLTAWGLLGTVLGLSLLLALAWRETARTSGDFSITTAVALLLTLMLGAAAMHGHVAVALAAAVVVAVMLDLKSTLHRWLRLIEHRELAAALQLLVLSVVILPNLPNTGLGPYRALNPYQLWWAVVLIAGLSLAGHCAMRAAGYQRGLFLTGILGGLASSTAATLSLARLARREPGLSSITGASALASCAVMYFRLFILLLAIQPALLKTTGPALLTTGGTMLLTGIWHWRRANIQVQPGSAGAAIAPFDLSTALVFGGFLGVMAVAVPAAKDALGAGGVYTASALSGLLDVDAIVISIARIHRASGITDSIAVISLSLAVFANMAVKAGMAWVAGGRAIGLVVSRGYGIALLAGAVPVVLAMA</sequence>
<feature type="transmembrane region" description="Helical" evidence="1">
    <location>
        <begin position="181"/>
        <end position="201"/>
    </location>
</feature>
<feature type="transmembrane region" description="Helical" evidence="1">
    <location>
        <begin position="65"/>
        <end position="83"/>
    </location>
</feature>
<dbReference type="PANTHER" id="PTHR39084:SF1">
    <property type="entry name" value="DUF4010 DOMAIN-CONTAINING PROTEIN"/>
    <property type="match status" value="1"/>
</dbReference>
<evidence type="ECO:0000259" key="3">
    <source>
        <dbReference type="Pfam" id="PF13194"/>
    </source>
</evidence>
<evidence type="ECO:0000313" key="5">
    <source>
        <dbReference type="Proteomes" id="UP000484015"/>
    </source>
</evidence>
<dbReference type="InterPro" id="IPR049177">
    <property type="entry name" value="MgtC_SapB_SrpB_YhiD_N"/>
</dbReference>
<dbReference type="RefSeq" id="WP_155440868.1">
    <property type="nucleotide sequence ID" value="NZ_WNLA01000016.1"/>
</dbReference>
<feature type="domain" description="DUF4010" evidence="3">
    <location>
        <begin position="186"/>
        <end position="396"/>
    </location>
</feature>
<dbReference type="PANTHER" id="PTHR39084">
    <property type="entry name" value="MEMBRANE PROTEIN-RELATED"/>
    <property type="match status" value="1"/>
</dbReference>
<feature type="transmembrane region" description="Helical" evidence="1">
    <location>
        <begin position="274"/>
        <end position="291"/>
    </location>
</feature>
<feature type="transmembrane region" description="Helical" evidence="1">
    <location>
        <begin position="340"/>
        <end position="362"/>
    </location>
</feature>
<dbReference type="InterPro" id="IPR025105">
    <property type="entry name" value="DUF4010"/>
</dbReference>
<feature type="transmembrane region" description="Helical" evidence="1">
    <location>
        <begin position="95"/>
        <end position="112"/>
    </location>
</feature>
<evidence type="ECO:0000256" key="1">
    <source>
        <dbReference type="SAM" id="Phobius"/>
    </source>
</evidence>
<feature type="transmembrane region" description="Helical" evidence="1">
    <location>
        <begin position="118"/>
        <end position="136"/>
    </location>
</feature>
<dbReference type="Pfam" id="PF13194">
    <property type="entry name" value="DUF4010"/>
    <property type="match status" value="1"/>
</dbReference>